<dbReference type="InterPro" id="IPR017263">
    <property type="entry name" value="UCP037692"/>
</dbReference>
<keyword evidence="2" id="KW-1185">Reference proteome</keyword>
<organism evidence="1 2">
    <name type="scientific">Mesobacillus foraminis</name>
    <dbReference type="NCBI Taxonomy" id="279826"/>
    <lineage>
        <taxon>Bacteria</taxon>
        <taxon>Bacillati</taxon>
        <taxon>Bacillota</taxon>
        <taxon>Bacilli</taxon>
        <taxon>Bacillales</taxon>
        <taxon>Bacillaceae</taxon>
        <taxon>Mesobacillus</taxon>
    </lineage>
</organism>
<dbReference type="Proteomes" id="UP000295689">
    <property type="component" value="Unassembled WGS sequence"/>
</dbReference>
<evidence type="ECO:0008006" key="3">
    <source>
        <dbReference type="Google" id="ProtNLM"/>
    </source>
</evidence>
<accession>A0A4R2BPW5</accession>
<sequence>MLTHFQYKPLYEHADIPGWRFSFYYMKQRYSGIYHPEGRIEWTSGFPEAKSILEAQIHDLMLFHVYDK</sequence>
<dbReference type="PIRSF" id="PIRSF037692">
    <property type="entry name" value="UCP037692"/>
    <property type="match status" value="1"/>
</dbReference>
<name>A0A4R2BPW5_9BACI</name>
<protein>
    <recommendedName>
        <fullName evidence="3">YheE family protein</fullName>
    </recommendedName>
</protein>
<dbReference type="Pfam" id="PF17277">
    <property type="entry name" value="DUF5342"/>
    <property type="match status" value="1"/>
</dbReference>
<dbReference type="EMBL" id="SLVV01000001">
    <property type="protein sequence ID" value="TCN27994.1"/>
    <property type="molecule type" value="Genomic_DNA"/>
</dbReference>
<gene>
    <name evidence="1" type="ORF">EV146_101324</name>
</gene>
<evidence type="ECO:0000313" key="2">
    <source>
        <dbReference type="Proteomes" id="UP000295689"/>
    </source>
</evidence>
<comment type="caution">
    <text evidence="1">The sequence shown here is derived from an EMBL/GenBank/DDBJ whole genome shotgun (WGS) entry which is preliminary data.</text>
</comment>
<proteinExistence type="predicted"/>
<reference evidence="1 2" key="1">
    <citation type="journal article" date="2015" name="Stand. Genomic Sci.">
        <title>Genomic Encyclopedia of Bacterial and Archaeal Type Strains, Phase III: the genomes of soil and plant-associated and newly described type strains.</title>
        <authorList>
            <person name="Whitman W.B."/>
            <person name="Woyke T."/>
            <person name="Klenk H.P."/>
            <person name="Zhou Y."/>
            <person name="Lilburn T.G."/>
            <person name="Beck B.J."/>
            <person name="De Vos P."/>
            <person name="Vandamme P."/>
            <person name="Eisen J.A."/>
            <person name="Garrity G."/>
            <person name="Hugenholtz P."/>
            <person name="Kyrpides N.C."/>
        </authorList>
    </citation>
    <scope>NUCLEOTIDE SEQUENCE [LARGE SCALE GENOMIC DNA]</scope>
    <source>
        <strain evidence="1 2">CV53</strain>
    </source>
</reference>
<evidence type="ECO:0000313" key="1">
    <source>
        <dbReference type="EMBL" id="TCN27994.1"/>
    </source>
</evidence>
<dbReference type="AlphaFoldDB" id="A0A4R2BPW5"/>
<dbReference type="RefSeq" id="WP_132001064.1">
    <property type="nucleotide sequence ID" value="NZ_JABUHM010000006.1"/>
</dbReference>